<comment type="caution">
    <text evidence="3">The sequence shown here is derived from an EMBL/GenBank/DDBJ whole genome shotgun (WGS) entry which is preliminary data.</text>
</comment>
<evidence type="ECO:0000313" key="4">
    <source>
        <dbReference type="Proteomes" id="UP000436027"/>
    </source>
</evidence>
<keyword evidence="2" id="KW-0238">DNA-binding</keyword>
<dbReference type="GO" id="GO:0003677">
    <property type="term" value="F:DNA binding"/>
    <property type="evidence" value="ECO:0007669"/>
    <property type="project" value="UniProtKB-KW"/>
</dbReference>
<dbReference type="PANTHER" id="PTHR30408">
    <property type="entry name" value="TYPE-1 RESTRICTION ENZYME ECOKI SPECIFICITY PROTEIN"/>
    <property type="match status" value="1"/>
</dbReference>
<name>A0AAD3X0Z2_MICMQ</name>
<dbReference type="InterPro" id="IPR044946">
    <property type="entry name" value="Restrct_endonuc_typeI_TRD_sf"/>
</dbReference>
<protein>
    <recommendedName>
        <fullName evidence="5">Type I restriction modification DNA specificity domain-containing protein</fullName>
    </recommendedName>
</protein>
<evidence type="ECO:0008006" key="5">
    <source>
        <dbReference type="Google" id="ProtNLM"/>
    </source>
</evidence>
<dbReference type="SUPFAM" id="SSF116734">
    <property type="entry name" value="DNA methylase specificity domain"/>
    <property type="match status" value="2"/>
</dbReference>
<keyword evidence="1" id="KW-0680">Restriction system</keyword>
<dbReference type="Gene3D" id="3.90.220.20">
    <property type="entry name" value="DNA methylase specificity domains"/>
    <property type="match status" value="2"/>
</dbReference>
<evidence type="ECO:0000313" key="3">
    <source>
        <dbReference type="EMBL" id="KAB1881334.1"/>
    </source>
</evidence>
<dbReference type="AlphaFoldDB" id="A0AAD3X0Z2"/>
<dbReference type="GO" id="GO:0009307">
    <property type="term" value="P:DNA restriction-modification system"/>
    <property type="evidence" value="ECO:0007669"/>
    <property type="project" value="UniProtKB-KW"/>
</dbReference>
<dbReference type="PANTHER" id="PTHR30408:SF12">
    <property type="entry name" value="TYPE I RESTRICTION ENZYME MJAVIII SPECIFICITY SUBUNIT"/>
    <property type="match status" value="1"/>
</dbReference>
<dbReference type="EMBL" id="WAAQ01000003">
    <property type="protein sequence ID" value="KAB1881334.1"/>
    <property type="molecule type" value="Genomic_DNA"/>
</dbReference>
<reference evidence="3 4" key="1">
    <citation type="submission" date="2019-09" db="EMBL/GenBank/DDBJ databases">
        <title>Whole genome sequencing of Microbacterium maritypicum.</title>
        <authorList>
            <person name="Lenchi N."/>
        </authorList>
    </citation>
    <scope>NUCLEOTIDE SEQUENCE [LARGE SCALE GENOMIC DNA]</scope>
    <source>
        <strain evidence="3 4">DSM 12512</strain>
    </source>
</reference>
<dbReference type="RefSeq" id="WP_151487275.1">
    <property type="nucleotide sequence ID" value="NZ_BAAAIN010000005.1"/>
</dbReference>
<sequence>MTASRGVGDIQRDLHRPSLRNVLVPLPPLDHQAAIAAYLAYANARIEKAIAAKRRLVRLLDEMDRSIDNNLAGAIDTRADSNSDIEWLGSIPPSWDAVPAKRLFVEVDRRSSTGSEGLLSLRMREGLVDANEFTETPIPSTDLVGYKIVRPGEIVMNRMRAAIGLFGVAKKEGLVSPDYSTLKVTRGVDPDFYLHLFKTDAAMAEFRRRSNGLGTGSSGFMRLYYEDFGPMSLPLPSIDEQRMVVRTIRRQRSETMPLRSRAQREVALLQEFRNRLVADVVTGQIDVRAIAASLPSTPEPGDDLGALTDDNLQELPREARIEHAASQ</sequence>
<evidence type="ECO:0000256" key="1">
    <source>
        <dbReference type="ARBA" id="ARBA00022747"/>
    </source>
</evidence>
<proteinExistence type="predicted"/>
<gene>
    <name evidence="3" type="ORF">F6W70_15740</name>
</gene>
<evidence type="ECO:0000256" key="2">
    <source>
        <dbReference type="ARBA" id="ARBA00023125"/>
    </source>
</evidence>
<organism evidence="3 4">
    <name type="scientific">Microbacterium maritypicum</name>
    <name type="common">Microbacterium liquefaciens</name>
    <dbReference type="NCBI Taxonomy" id="33918"/>
    <lineage>
        <taxon>Bacteria</taxon>
        <taxon>Bacillati</taxon>
        <taxon>Actinomycetota</taxon>
        <taxon>Actinomycetes</taxon>
        <taxon>Micrococcales</taxon>
        <taxon>Microbacteriaceae</taxon>
        <taxon>Microbacterium</taxon>
    </lineage>
</organism>
<dbReference type="InterPro" id="IPR052021">
    <property type="entry name" value="Type-I_RS_S_subunit"/>
</dbReference>
<dbReference type="Proteomes" id="UP000436027">
    <property type="component" value="Unassembled WGS sequence"/>
</dbReference>
<accession>A0AAD3X0Z2</accession>